<comment type="caution">
    <text evidence="12">Lacks conserved residue(s) required for the propagation of feature annotation.</text>
</comment>
<evidence type="ECO:0000256" key="3">
    <source>
        <dbReference type="ARBA" id="ARBA00022490"/>
    </source>
</evidence>
<keyword evidence="12" id="KW-0670">Pyruvate</keyword>
<evidence type="ECO:0000256" key="11">
    <source>
        <dbReference type="ARBA" id="ARBA00047527"/>
    </source>
</evidence>
<dbReference type="SUPFAM" id="SSF55205">
    <property type="entry name" value="EPT/RTPC-like"/>
    <property type="match status" value="1"/>
</dbReference>
<feature type="binding site" evidence="12">
    <location>
        <position position="97"/>
    </location>
    <ligand>
        <name>UDP-N-acetyl-alpha-D-glucosamine</name>
        <dbReference type="ChEBI" id="CHEBI:57705"/>
    </ligand>
</feature>
<feature type="domain" description="Enolpyruvate transferase" evidence="13">
    <location>
        <begin position="7"/>
        <end position="411"/>
    </location>
</feature>
<dbReference type="PANTHER" id="PTHR43783">
    <property type="entry name" value="UDP-N-ACETYLGLUCOSAMINE 1-CARBOXYVINYLTRANSFERASE"/>
    <property type="match status" value="1"/>
</dbReference>
<evidence type="ECO:0000256" key="2">
    <source>
        <dbReference type="ARBA" id="ARBA00004752"/>
    </source>
</evidence>
<dbReference type="CDD" id="cd01555">
    <property type="entry name" value="UdpNAET"/>
    <property type="match status" value="1"/>
</dbReference>
<evidence type="ECO:0000256" key="7">
    <source>
        <dbReference type="ARBA" id="ARBA00022984"/>
    </source>
</evidence>
<comment type="catalytic activity">
    <reaction evidence="11 12">
        <text>phosphoenolpyruvate + UDP-N-acetyl-alpha-D-glucosamine = UDP-N-acetyl-3-O-(1-carboxyvinyl)-alpha-D-glucosamine + phosphate</text>
        <dbReference type="Rhea" id="RHEA:18681"/>
        <dbReference type="ChEBI" id="CHEBI:43474"/>
        <dbReference type="ChEBI" id="CHEBI:57705"/>
        <dbReference type="ChEBI" id="CHEBI:58702"/>
        <dbReference type="ChEBI" id="CHEBI:68483"/>
        <dbReference type="EC" id="2.5.1.7"/>
    </reaction>
</comment>
<dbReference type="EMBL" id="JARJFB010000003">
    <property type="protein sequence ID" value="MEA0970142.1"/>
    <property type="molecule type" value="Genomic_DNA"/>
</dbReference>
<feature type="binding site" evidence="12">
    <location>
        <position position="332"/>
    </location>
    <ligand>
        <name>UDP-N-acetyl-alpha-D-glucosamine</name>
        <dbReference type="ChEBI" id="CHEBI:57705"/>
    </ligand>
</feature>
<dbReference type="Pfam" id="PF00275">
    <property type="entry name" value="EPSP_synthase"/>
    <property type="match status" value="1"/>
</dbReference>
<evidence type="ECO:0000256" key="6">
    <source>
        <dbReference type="ARBA" id="ARBA00022960"/>
    </source>
</evidence>
<dbReference type="InterPro" id="IPR050068">
    <property type="entry name" value="MurA_subfamily"/>
</dbReference>
<dbReference type="NCBIfam" id="NF006873">
    <property type="entry name" value="PRK09369.1"/>
    <property type="match status" value="1"/>
</dbReference>
<reference evidence="14 15" key="1">
    <citation type="submission" date="2023-03" db="EMBL/GenBank/DDBJ databases">
        <title>Host association and intracellularity evolved multiple times independently in the Rickettsiales.</title>
        <authorList>
            <person name="Castelli M."/>
            <person name="Nardi T."/>
            <person name="Gammuto L."/>
            <person name="Bellinzona G."/>
            <person name="Sabaneyeva E."/>
            <person name="Potekhin A."/>
            <person name="Serra V."/>
            <person name="Petroni G."/>
            <person name="Sassera D."/>
        </authorList>
    </citation>
    <scope>NUCLEOTIDE SEQUENCE [LARGE SCALE GENOMIC DNA]</scope>
    <source>
        <strain evidence="14 15">Sr 2-6</strain>
    </source>
</reference>
<keyword evidence="5 12" id="KW-0808">Transferase</keyword>
<keyword evidence="4 12" id="KW-0132">Cell division</keyword>
<feature type="active site" description="Proton donor" evidence="12">
    <location>
        <position position="121"/>
    </location>
</feature>
<evidence type="ECO:0000256" key="4">
    <source>
        <dbReference type="ARBA" id="ARBA00022618"/>
    </source>
</evidence>
<dbReference type="EC" id="2.5.1.7" evidence="12"/>
<feature type="modified residue" description="2-(S-cysteinyl)pyruvic acid O-phosphothioketal" evidence="12">
    <location>
        <position position="121"/>
    </location>
</feature>
<comment type="pathway">
    <text evidence="2 12">Cell wall biogenesis; peptidoglycan biosynthesis.</text>
</comment>
<sequence length="426" mass="45728">MDSILIKGGTPLIGEINVSGSKNASLPIMAASLLTEDVLQLSRVPKLSDIATMKALLENHGSVVTSIESEDDNHSLNLSSFKVSDYTAPYAIVRKMRASIWVLGPLLARFGKAKVSLPGGCAIGARQVDLHIAVMEALGAKIKIKDGYIHASCNDKLQGCHFAFIKPSVGATINAVLAAVLADGESYFLNCAREPEISDLCNCLVKMGAEIEGIGSSELRIVGKKKLHGASHRIIPDRIEAGTYMLAAAATRGDVTLRGIGYDIIENLAQRMKEAGSQIECGEDYIRVRHKGVIKPVNISTQPYPGFATDLQAQFMSFMTLSDGVSIISENIFENRFMHAPELCRMGANIIINGNNAVVHGVKELMGAEVMASDLRASVSLVISGLCASGETKVRRVYHLDRGYQALEKKLMNCGAEIIRVAGDSV</sequence>
<accession>A0ABU5NAD6</accession>
<keyword evidence="6 12" id="KW-0133">Cell shape</keyword>
<keyword evidence="8 12" id="KW-0131">Cell cycle</keyword>
<keyword evidence="9 12" id="KW-0961">Cell wall biogenesis/degradation</keyword>
<evidence type="ECO:0000256" key="9">
    <source>
        <dbReference type="ARBA" id="ARBA00023316"/>
    </source>
</evidence>
<organism evidence="14 15">
    <name type="scientific">Candidatus Megaera venefica</name>
    <dbReference type="NCBI Taxonomy" id="2055910"/>
    <lineage>
        <taxon>Bacteria</taxon>
        <taxon>Pseudomonadati</taxon>
        <taxon>Pseudomonadota</taxon>
        <taxon>Alphaproteobacteria</taxon>
        <taxon>Rickettsiales</taxon>
        <taxon>Rickettsiaceae</taxon>
        <taxon>Candidatus Megaera</taxon>
    </lineage>
</organism>
<evidence type="ECO:0000256" key="1">
    <source>
        <dbReference type="ARBA" id="ARBA00004496"/>
    </source>
</evidence>
<dbReference type="PANTHER" id="PTHR43783:SF1">
    <property type="entry name" value="UDP-N-ACETYLGLUCOSAMINE 1-CARBOXYVINYLTRANSFERASE"/>
    <property type="match status" value="1"/>
</dbReference>
<dbReference type="NCBIfam" id="TIGR01072">
    <property type="entry name" value="murA"/>
    <property type="match status" value="1"/>
</dbReference>
<dbReference type="HAMAP" id="MF_00111">
    <property type="entry name" value="MurA"/>
    <property type="match status" value="1"/>
</dbReference>
<dbReference type="Proteomes" id="UP001291687">
    <property type="component" value="Unassembled WGS sequence"/>
</dbReference>
<dbReference type="InterPro" id="IPR013792">
    <property type="entry name" value="RNA3'P_cycl/enolpyr_Trfase_a/b"/>
</dbReference>
<dbReference type="InterPro" id="IPR001986">
    <property type="entry name" value="Enolpyruvate_Tfrase_dom"/>
</dbReference>
<name>A0ABU5NAD6_9RICK</name>
<protein>
    <recommendedName>
        <fullName evidence="12">UDP-N-acetylglucosamine 1-carboxyvinyltransferase</fullName>
        <ecNumber evidence="12">2.5.1.7</ecNumber>
    </recommendedName>
    <alternativeName>
        <fullName evidence="12">Enoylpyruvate transferase</fullName>
    </alternativeName>
    <alternativeName>
        <fullName evidence="12">UDP-N-acetylglucosamine enolpyruvyl transferase</fullName>
        <shortName evidence="12">EPT</shortName>
    </alternativeName>
</protein>
<feature type="binding site" evidence="12">
    <location>
        <position position="310"/>
    </location>
    <ligand>
        <name>UDP-N-acetyl-alpha-D-glucosamine</name>
        <dbReference type="ChEBI" id="CHEBI:57705"/>
    </ligand>
</feature>
<dbReference type="RefSeq" id="WP_322776048.1">
    <property type="nucleotide sequence ID" value="NZ_JARJFB010000003.1"/>
</dbReference>
<evidence type="ECO:0000313" key="14">
    <source>
        <dbReference type="EMBL" id="MEA0970142.1"/>
    </source>
</evidence>
<dbReference type="Gene3D" id="3.65.10.10">
    <property type="entry name" value="Enolpyruvate transferase domain"/>
    <property type="match status" value="2"/>
</dbReference>
<dbReference type="InterPro" id="IPR005750">
    <property type="entry name" value="UDP_GlcNAc_COvinyl_MurA"/>
</dbReference>
<evidence type="ECO:0000259" key="13">
    <source>
        <dbReference type="Pfam" id="PF00275"/>
    </source>
</evidence>
<comment type="function">
    <text evidence="12">Cell wall formation. Adds enolpyruvyl to UDP-N-acetylglucosamine.</text>
</comment>
<comment type="caution">
    <text evidence="14">The sequence shown here is derived from an EMBL/GenBank/DDBJ whole genome shotgun (WGS) entry which is preliminary data.</text>
</comment>
<proteinExistence type="inferred from homology"/>
<comment type="subcellular location">
    <subcellularLocation>
        <location evidence="1 12">Cytoplasm</location>
    </subcellularLocation>
</comment>
<dbReference type="InterPro" id="IPR036968">
    <property type="entry name" value="Enolpyruvate_Tfrase_sf"/>
</dbReference>
<evidence type="ECO:0000256" key="10">
    <source>
        <dbReference type="ARBA" id="ARBA00038367"/>
    </source>
</evidence>
<keyword evidence="7 12" id="KW-0573">Peptidoglycan synthesis</keyword>
<gene>
    <name evidence="12" type="primary">murA</name>
    <name evidence="14" type="ORF">Megvenef_00092</name>
</gene>
<evidence type="ECO:0000256" key="8">
    <source>
        <dbReference type="ARBA" id="ARBA00023306"/>
    </source>
</evidence>
<evidence type="ECO:0000256" key="5">
    <source>
        <dbReference type="ARBA" id="ARBA00022679"/>
    </source>
</evidence>
<evidence type="ECO:0000313" key="15">
    <source>
        <dbReference type="Proteomes" id="UP001291687"/>
    </source>
</evidence>
<comment type="similarity">
    <text evidence="10 12">Belongs to the EPSP synthase family. MurA subfamily.</text>
</comment>
<keyword evidence="15" id="KW-1185">Reference proteome</keyword>
<keyword evidence="3 12" id="KW-0963">Cytoplasm</keyword>
<evidence type="ECO:0000256" key="12">
    <source>
        <dbReference type="HAMAP-Rule" id="MF_00111"/>
    </source>
</evidence>
<feature type="binding site" evidence="12">
    <location>
        <begin position="22"/>
        <end position="23"/>
    </location>
    <ligand>
        <name>phosphoenolpyruvate</name>
        <dbReference type="ChEBI" id="CHEBI:58702"/>
    </ligand>
</feature>